<evidence type="ECO:0000313" key="3">
    <source>
        <dbReference type="EMBL" id="TWP35968.1"/>
    </source>
</evidence>
<reference evidence="3 4" key="1">
    <citation type="submission" date="2019-05" db="EMBL/GenBank/DDBJ databases">
        <authorList>
            <person name="Lee S.D."/>
        </authorList>
    </citation>
    <scope>NUCLEOTIDE SEQUENCE [LARGE SCALE GENOMIC DNA]</scope>
    <source>
        <strain evidence="3 4">C5-26</strain>
    </source>
</reference>
<dbReference type="InterPro" id="IPR050491">
    <property type="entry name" value="AmpC-like"/>
</dbReference>
<dbReference type="Proteomes" id="UP000320244">
    <property type="component" value="Unassembled WGS sequence"/>
</dbReference>
<sequence>MHESTRSLLDAHLAQAQHDHRVPSMTAALLRDGRLVWSHAAGHLDGRGAGPRPTAQTAYRIGSISKTFAAALAMRLVADGLVDLDDPVTDHLPELDPSLRTVTITALLTHGAGLYAETRGPWWERTAGDDWAALLPSIRRIHPVGRRFHYSNVGFAVLGELVARLRERPWWDCLTDEVLTPLGLEHTTYLPPGDAAPGLAVHPYADLAHAEPAHDAGAMAPAGQLWSTVGDLTAWAHFLARGNDGVLPDELRLAMQVPSLVDDAPGSPWTRAYGLGLDVTNRGGTRLIGHGGSMPGFLAALRVEPGSGDGVALLANTTGNLDLDLAIELLDLLQSHEPRAVEEWVTDPAQTGDLDVAGAWFWGPRPHVLSLLPGGGVELAPAGSGRGSRFAPVGDGSWIGLDEYYAGEHLVVRDRGGDAAYLDLGSFRFSRTPYDPNAHTPGGTDPSGWH</sequence>
<dbReference type="EMBL" id="VCQV01000015">
    <property type="protein sequence ID" value="TWP35968.1"/>
    <property type="molecule type" value="Genomic_DNA"/>
</dbReference>
<dbReference type="AlphaFoldDB" id="A0A563E092"/>
<dbReference type="RefSeq" id="WP_146317030.1">
    <property type="nucleotide sequence ID" value="NZ_VCQV01000015.1"/>
</dbReference>
<dbReference type="PANTHER" id="PTHR46825:SF7">
    <property type="entry name" value="D-ALANYL-D-ALANINE CARBOXYPEPTIDASE"/>
    <property type="match status" value="1"/>
</dbReference>
<keyword evidence="4" id="KW-1185">Reference proteome</keyword>
<organism evidence="3 4">
    <name type="scientific">Leekyejoonella antrihumi</name>
    <dbReference type="NCBI Taxonomy" id="1660198"/>
    <lineage>
        <taxon>Bacteria</taxon>
        <taxon>Bacillati</taxon>
        <taxon>Actinomycetota</taxon>
        <taxon>Actinomycetes</taxon>
        <taxon>Micrococcales</taxon>
        <taxon>Dermacoccaceae</taxon>
        <taxon>Leekyejoonella</taxon>
    </lineage>
</organism>
<dbReference type="InterPro" id="IPR001466">
    <property type="entry name" value="Beta-lactam-related"/>
</dbReference>
<comment type="caution">
    <text evidence="3">The sequence shown here is derived from an EMBL/GenBank/DDBJ whole genome shotgun (WGS) entry which is preliminary data.</text>
</comment>
<evidence type="ECO:0000259" key="2">
    <source>
        <dbReference type="Pfam" id="PF24491"/>
    </source>
</evidence>
<dbReference type="PANTHER" id="PTHR46825">
    <property type="entry name" value="D-ALANYL-D-ALANINE-CARBOXYPEPTIDASE/ENDOPEPTIDASE AMPH"/>
    <property type="match status" value="1"/>
</dbReference>
<protein>
    <submittedName>
        <fullName evidence="3">Beta-lactamase family protein</fullName>
    </submittedName>
</protein>
<dbReference type="Pfam" id="PF00144">
    <property type="entry name" value="Beta-lactamase"/>
    <property type="match status" value="1"/>
</dbReference>
<accession>A0A563E092</accession>
<feature type="domain" description="DUF7586" evidence="2">
    <location>
        <begin position="354"/>
        <end position="431"/>
    </location>
</feature>
<proteinExistence type="predicted"/>
<name>A0A563E092_9MICO</name>
<dbReference type="InterPro" id="IPR012338">
    <property type="entry name" value="Beta-lactam/transpept-like"/>
</dbReference>
<reference evidence="3 4" key="2">
    <citation type="submission" date="2019-08" db="EMBL/GenBank/DDBJ databases">
        <title>Jejuicoccus antrihumi gen. nov., sp. nov., a new member of the family Dermacoccaceae isolated from a cave.</title>
        <authorList>
            <person name="Schumann P."/>
            <person name="Kim I.S."/>
        </authorList>
    </citation>
    <scope>NUCLEOTIDE SEQUENCE [LARGE SCALE GENOMIC DNA]</scope>
    <source>
        <strain evidence="3 4">C5-26</strain>
    </source>
</reference>
<evidence type="ECO:0000313" key="4">
    <source>
        <dbReference type="Proteomes" id="UP000320244"/>
    </source>
</evidence>
<gene>
    <name evidence="3" type="ORF">FGL98_12100</name>
</gene>
<dbReference type="SUPFAM" id="SSF56601">
    <property type="entry name" value="beta-lactamase/transpeptidase-like"/>
    <property type="match status" value="1"/>
</dbReference>
<dbReference type="OrthoDB" id="3863176at2"/>
<dbReference type="Gene3D" id="3.40.710.10">
    <property type="entry name" value="DD-peptidase/beta-lactamase superfamily"/>
    <property type="match status" value="1"/>
</dbReference>
<evidence type="ECO:0000259" key="1">
    <source>
        <dbReference type="Pfam" id="PF00144"/>
    </source>
</evidence>
<dbReference type="Pfam" id="PF24491">
    <property type="entry name" value="DUF7586"/>
    <property type="match status" value="1"/>
</dbReference>
<dbReference type="InterPro" id="IPR056008">
    <property type="entry name" value="DUF7586"/>
</dbReference>
<feature type="domain" description="Beta-lactamase-related" evidence="1">
    <location>
        <begin position="9"/>
        <end position="323"/>
    </location>
</feature>